<organism evidence="1 2">
    <name type="scientific">Pseudonocardia ailaonensis</name>
    <dbReference type="NCBI Taxonomy" id="367279"/>
    <lineage>
        <taxon>Bacteria</taxon>
        <taxon>Bacillati</taxon>
        <taxon>Actinomycetota</taxon>
        <taxon>Actinomycetes</taxon>
        <taxon>Pseudonocardiales</taxon>
        <taxon>Pseudonocardiaceae</taxon>
        <taxon>Pseudonocardia</taxon>
    </lineage>
</organism>
<dbReference type="InterPro" id="IPR035985">
    <property type="entry name" value="Ubiquitin-activating_enz"/>
</dbReference>
<protein>
    <recommendedName>
        <fullName evidence="3">Bacteriocin biosynthesis cyclodehydratase domain-containing protein</fullName>
    </recommendedName>
</protein>
<dbReference type="Proteomes" id="UP001500449">
    <property type="component" value="Unassembled WGS sequence"/>
</dbReference>
<comment type="caution">
    <text evidence="1">The sequence shown here is derived from an EMBL/GenBank/DDBJ whole genome shotgun (WGS) entry which is preliminary data.</text>
</comment>
<evidence type="ECO:0008006" key="3">
    <source>
        <dbReference type="Google" id="ProtNLM"/>
    </source>
</evidence>
<gene>
    <name evidence="1" type="ORF">GCM10009836_23430</name>
</gene>
<evidence type="ECO:0000313" key="1">
    <source>
        <dbReference type="EMBL" id="GAA1843377.1"/>
    </source>
</evidence>
<keyword evidence="2" id="KW-1185">Reference proteome</keyword>
<dbReference type="Gene3D" id="3.40.50.720">
    <property type="entry name" value="NAD(P)-binding Rossmann-like Domain"/>
    <property type="match status" value="1"/>
</dbReference>
<proteinExistence type="predicted"/>
<accession>A0ABN2MZT5</accession>
<evidence type="ECO:0000313" key="2">
    <source>
        <dbReference type="Proteomes" id="UP001500449"/>
    </source>
</evidence>
<name>A0ABN2MZT5_9PSEU</name>
<reference evidence="1 2" key="1">
    <citation type="journal article" date="2019" name="Int. J. Syst. Evol. Microbiol.">
        <title>The Global Catalogue of Microorganisms (GCM) 10K type strain sequencing project: providing services to taxonomists for standard genome sequencing and annotation.</title>
        <authorList>
            <consortium name="The Broad Institute Genomics Platform"/>
            <consortium name="The Broad Institute Genome Sequencing Center for Infectious Disease"/>
            <person name="Wu L."/>
            <person name="Ma J."/>
        </authorList>
    </citation>
    <scope>NUCLEOTIDE SEQUENCE [LARGE SCALE GENOMIC DNA]</scope>
    <source>
        <strain evidence="1 2">JCM 16009</strain>
    </source>
</reference>
<dbReference type="EMBL" id="BAAAQK010000005">
    <property type="protein sequence ID" value="GAA1843377.1"/>
    <property type="molecule type" value="Genomic_DNA"/>
</dbReference>
<dbReference type="SUPFAM" id="SSF69572">
    <property type="entry name" value="Activating enzymes of the ubiquitin-like proteins"/>
    <property type="match status" value="1"/>
</dbReference>
<sequence length="427" mass="43392">MGPTLGPGGVRWDGRTVRGPTCPQFQAPVDNFGMPVDGRSRDRSRTSMLAHVTSLPVPARIVLAPHRPLLDRGGTARQFGLAPTAAPVAEDLPPPLVGLLERLVAPAVTLDWMAEAVARGAPVATVNSLLEELVAAGALVDPGCAERRELRRATALVEVRGDGPLAAGVAVALARAGVGAVHVRARGEVTGADVGCGYLAADVGRPRAEAAAGAVARIGADTRGSVAPPGRRPDLVVLTDAVAPEPEVLDELLGEGIDHLSVMVREGTGVVGPLVLVRRSPCLRCVERGRAELDDRWPVLAAQLAGRSGSADPEAVAATAALGAAQALLALDGGEAGGEPPPTVGGALELDPYRGTLRRREWPAHPGCHCGVHEVAARAAAAGGWPVGSAGGATVPAPRSGTADMPVAARPQDATCAGRPGRETIMG</sequence>